<evidence type="ECO:0000313" key="2">
    <source>
        <dbReference type="Proteomes" id="UP001281147"/>
    </source>
</evidence>
<reference evidence="1" key="1">
    <citation type="submission" date="2023-07" db="EMBL/GenBank/DDBJ databases">
        <title>Black Yeasts Isolated from many extreme environments.</title>
        <authorList>
            <person name="Coleine C."/>
            <person name="Stajich J.E."/>
            <person name="Selbmann L."/>
        </authorList>
    </citation>
    <scope>NUCLEOTIDE SEQUENCE</scope>
    <source>
        <strain evidence="1">CCFEE 5714</strain>
    </source>
</reference>
<evidence type="ECO:0000313" key="1">
    <source>
        <dbReference type="EMBL" id="KAK3714849.1"/>
    </source>
</evidence>
<keyword evidence="2" id="KW-1185">Reference proteome</keyword>
<proteinExistence type="predicted"/>
<gene>
    <name evidence="1" type="ORF">LTR37_007584</name>
</gene>
<name>A0ACC3NDQ9_9PEZI</name>
<comment type="caution">
    <text evidence="1">The sequence shown here is derived from an EMBL/GenBank/DDBJ whole genome shotgun (WGS) entry which is preliminary data.</text>
</comment>
<organism evidence="1 2">
    <name type="scientific">Vermiconidia calcicola</name>
    <dbReference type="NCBI Taxonomy" id="1690605"/>
    <lineage>
        <taxon>Eukaryota</taxon>
        <taxon>Fungi</taxon>
        <taxon>Dikarya</taxon>
        <taxon>Ascomycota</taxon>
        <taxon>Pezizomycotina</taxon>
        <taxon>Dothideomycetes</taxon>
        <taxon>Dothideomycetidae</taxon>
        <taxon>Mycosphaerellales</taxon>
        <taxon>Extremaceae</taxon>
        <taxon>Vermiconidia</taxon>
    </lineage>
</organism>
<dbReference type="Proteomes" id="UP001281147">
    <property type="component" value="Unassembled WGS sequence"/>
</dbReference>
<protein>
    <submittedName>
        <fullName evidence="1">Uncharacterized protein</fullName>
    </submittedName>
</protein>
<accession>A0ACC3NDQ9</accession>
<dbReference type="EMBL" id="JAUTXU010000053">
    <property type="protein sequence ID" value="KAK3714849.1"/>
    <property type="molecule type" value="Genomic_DNA"/>
</dbReference>
<sequence>MSMSSASSYDGRPYHENDPLEEDDESPIDRLQREVTSLDGALHHLSNQVNRLQDEMDLHHAVRAVEQAVISHRENQARRAAQRSTSPVDDSVLRIERLLDSRPEP</sequence>